<feature type="region of interest" description="Disordered" evidence="1">
    <location>
        <begin position="48"/>
        <end position="72"/>
    </location>
</feature>
<organism evidence="2 3">
    <name type="scientific">Shewanella livingstonensis</name>
    <dbReference type="NCBI Taxonomy" id="150120"/>
    <lineage>
        <taxon>Bacteria</taxon>
        <taxon>Pseudomonadati</taxon>
        <taxon>Pseudomonadota</taxon>
        <taxon>Gammaproteobacteria</taxon>
        <taxon>Alteromonadales</taxon>
        <taxon>Shewanellaceae</taxon>
        <taxon>Shewanella</taxon>
    </lineage>
</organism>
<evidence type="ECO:0000313" key="3">
    <source>
        <dbReference type="Proteomes" id="UP000278035"/>
    </source>
</evidence>
<dbReference type="Proteomes" id="UP000278035">
    <property type="component" value="Chromosome"/>
</dbReference>
<evidence type="ECO:0000313" key="2">
    <source>
        <dbReference type="EMBL" id="AZG74858.1"/>
    </source>
</evidence>
<keyword evidence="3" id="KW-1185">Reference proteome</keyword>
<proteinExistence type="predicted"/>
<feature type="compositionally biased region" description="Low complexity" evidence="1">
    <location>
        <begin position="61"/>
        <end position="72"/>
    </location>
</feature>
<dbReference type="KEGG" id="slj:EGC82_20160"/>
<evidence type="ECO:0000256" key="1">
    <source>
        <dbReference type="SAM" id="MobiDB-lite"/>
    </source>
</evidence>
<dbReference type="AlphaFoldDB" id="A0A3G8M1R8"/>
<dbReference type="EMBL" id="CP034015">
    <property type="protein sequence ID" value="AZG74858.1"/>
    <property type="molecule type" value="Genomic_DNA"/>
</dbReference>
<protein>
    <submittedName>
        <fullName evidence="2">Uncharacterized protein</fullName>
    </submittedName>
</protein>
<sequence length="132" mass="13128">MATPTSALPSLLATVNDSAPVIASNVSSLTITLLASSILTPSVTGGITTTGGTTTGGTTTGGTTTTGGSITTTSSSLSLLQPNISNELANMALRYVTFIVRSLIVMSGMTGGAFHITFNTGSRAHSLSNTMA</sequence>
<reference evidence="3" key="1">
    <citation type="submission" date="2018-11" db="EMBL/GenBank/DDBJ databases">
        <title>Shewanella sp. M2.</title>
        <authorList>
            <person name="Hwang Y.J."/>
            <person name="Hwang C.Y."/>
        </authorList>
    </citation>
    <scope>NUCLEOTIDE SEQUENCE [LARGE SCALE GENOMIC DNA]</scope>
    <source>
        <strain evidence="3">LMG 19866</strain>
    </source>
</reference>
<accession>A0A3G8M1R8</accession>
<gene>
    <name evidence="2" type="ORF">EGC82_20160</name>
</gene>
<name>A0A3G8M1R8_9GAMM</name>